<dbReference type="KEGG" id="lck:HN018_18315"/>
<feature type="chain" id="PRO_5027056510" evidence="5">
    <location>
        <begin position="24"/>
        <end position="386"/>
    </location>
</feature>
<dbReference type="GO" id="GO:0009251">
    <property type="term" value="P:glucan catabolic process"/>
    <property type="evidence" value="ECO:0007669"/>
    <property type="project" value="TreeGrafter"/>
</dbReference>
<dbReference type="GO" id="GO:0008422">
    <property type="term" value="F:beta-glucosidase activity"/>
    <property type="evidence" value="ECO:0007669"/>
    <property type="project" value="TreeGrafter"/>
</dbReference>
<accession>A0A6M8HTX4</accession>
<dbReference type="GO" id="GO:0009986">
    <property type="term" value="C:cell surface"/>
    <property type="evidence" value="ECO:0007669"/>
    <property type="project" value="TreeGrafter"/>
</dbReference>
<gene>
    <name evidence="7" type="ORF">HN018_18315</name>
</gene>
<name>A0A6M8HTX4_9PROT</name>
<dbReference type="Gene3D" id="3.20.20.80">
    <property type="entry name" value="Glycosidases"/>
    <property type="match status" value="1"/>
</dbReference>
<evidence type="ECO:0000256" key="2">
    <source>
        <dbReference type="ARBA" id="ARBA00022801"/>
    </source>
</evidence>
<dbReference type="InterPro" id="IPR050386">
    <property type="entry name" value="Glycosyl_hydrolase_5"/>
</dbReference>
<dbReference type="InterPro" id="IPR001547">
    <property type="entry name" value="Glyco_hydro_5"/>
</dbReference>
<keyword evidence="3 4" id="KW-0326">Glycosidase</keyword>
<evidence type="ECO:0000313" key="8">
    <source>
        <dbReference type="Proteomes" id="UP000500767"/>
    </source>
</evidence>
<organism evidence="7 8">
    <name type="scientific">Lichenicola cladoniae</name>
    <dbReference type="NCBI Taxonomy" id="1484109"/>
    <lineage>
        <taxon>Bacteria</taxon>
        <taxon>Pseudomonadati</taxon>
        <taxon>Pseudomonadota</taxon>
        <taxon>Alphaproteobacteria</taxon>
        <taxon>Acetobacterales</taxon>
        <taxon>Acetobacteraceae</taxon>
        <taxon>Lichenicola</taxon>
    </lineage>
</organism>
<dbReference type="PANTHER" id="PTHR31297">
    <property type="entry name" value="GLUCAN ENDO-1,6-BETA-GLUCOSIDASE B"/>
    <property type="match status" value="1"/>
</dbReference>
<dbReference type="GO" id="GO:0005576">
    <property type="term" value="C:extracellular region"/>
    <property type="evidence" value="ECO:0007669"/>
    <property type="project" value="TreeGrafter"/>
</dbReference>
<proteinExistence type="inferred from homology"/>
<keyword evidence="2 4" id="KW-0378">Hydrolase</keyword>
<protein>
    <submittedName>
        <fullName evidence="7">Glycoside hydrolase family 5 protein</fullName>
    </submittedName>
</protein>
<feature type="signal peptide" evidence="5">
    <location>
        <begin position="1"/>
        <end position="23"/>
    </location>
</feature>
<dbReference type="Proteomes" id="UP000500767">
    <property type="component" value="Chromosome"/>
</dbReference>
<dbReference type="EMBL" id="CP053708">
    <property type="protein sequence ID" value="QKE91726.1"/>
    <property type="molecule type" value="Genomic_DNA"/>
</dbReference>
<reference evidence="7 8" key="1">
    <citation type="journal article" date="2014" name="World J. Microbiol. Biotechnol.">
        <title>Biodiversity and physiological characteristics of Antarctic and Arctic lichens-associated bacteria.</title>
        <authorList>
            <person name="Lee Y.M."/>
            <person name="Kim E.H."/>
            <person name="Lee H.K."/>
            <person name="Hong S.G."/>
        </authorList>
    </citation>
    <scope>NUCLEOTIDE SEQUENCE [LARGE SCALE GENOMIC DNA]</scope>
    <source>
        <strain evidence="7 8">PAMC 26569</strain>
    </source>
</reference>
<comment type="similarity">
    <text evidence="4">Belongs to the glycosyl hydrolase 5 (cellulase A) family.</text>
</comment>
<sequence length="386" mass="41168">MAFASVVATLVLGLAASAEPGRAATANTIPAPLTCLADTPTAVRPALDSIPKSRRDRLSRGVNMTDLFVDGSEPDLPGVFARLRRSGVRHIRVPVSPLVFAPVPPAWQAAVLRRLDSTVCAAVAADLGVIIDLHPFENLQPEGGTTEQIATRLKLVWRQLAARYATASPDHVFFEMLNEPKLPDGVQWAAMQADILQAIRSVAPANTVIATASPWSTAAALSALPPLADRNVAYTFHFYTPMIFTHQAASWSVPSYGTIRSLEFPAKAGNVAAVAAGTDPSLRSQLAWYGDNFHDAGLMTGEIDLAAAWSRTNSAVVVSTEFGVFNNATPRDARAKWLGIVRAKLESAGMGWTVWEYKGGWGIDHDLVEGCGASNSAATSLRLCRS</sequence>
<evidence type="ECO:0000256" key="1">
    <source>
        <dbReference type="ARBA" id="ARBA00022729"/>
    </source>
</evidence>
<evidence type="ECO:0000256" key="3">
    <source>
        <dbReference type="ARBA" id="ARBA00023295"/>
    </source>
</evidence>
<evidence type="ECO:0000313" key="7">
    <source>
        <dbReference type="EMBL" id="QKE91726.1"/>
    </source>
</evidence>
<dbReference type="InterPro" id="IPR017853">
    <property type="entry name" value="GH"/>
</dbReference>
<keyword evidence="1 5" id="KW-0732">Signal</keyword>
<dbReference type="Pfam" id="PF00150">
    <property type="entry name" value="Cellulase"/>
    <property type="match status" value="1"/>
</dbReference>
<evidence type="ECO:0000256" key="4">
    <source>
        <dbReference type="RuleBase" id="RU361153"/>
    </source>
</evidence>
<dbReference type="SUPFAM" id="SSF51445">
    <property type="entry name" value="(Trans)glycosidases"/>
    <property type="match status" value="1"/>
</dbReference>
<evidence type="ECO:0000256" key="5">
    <source>
        <dbReference type="SAM" id="SignalP"/>
    </source>
</evidence>
<keyword evidence="8" id="KW-1185">Reference proteome</keyword>
<dbReference type="PANTHER" id="PTHR31297:SF17">
    <property type="entry name" value="ENDOGLUCANASE"/>
    <property type="match status" value="1"/>
</dbReference>
<evidence type="ECO:0000259" key="6">
    <source>
        <dbReference type="Pfam" id="PF00150"/>
    </source>
</evidence>
<dbReference type="RefSeq" id="WP_171835178.1">
    <property type="nucleotide sequence ID" value="NZ_CP053708.1"/>
</dbReference>
<feature type="domain" description="Glycoside hydrolase family 5" evidence="6">
    <location>
        <begin position="79"/>
        <end position="357"/>
    </location>
</feature>
<dbReference type="AlphaFoldDB" id="A0A6M8HTX4"/>